<comment type="catalytic activity">
    <reaction evidence="7">
        <text>shikimate + NADP(+) = 3-dehydroshikimate + NADPH + H(+)</text>
        <dbReference type="Rhea" id="RHEA:17737"/>
        <dbReference type="ChEBI" id="CHEBI:15378"/>
        <dbReference type="ChEBI" id="CHEBI:16630"/>
        <dbReference type="ChEBI" id="CHEBI:36208"/>
        <dbReference type="ChEBI" id="CHEBI:57783"/>
        <dbReference type="ChEBI" id="CHEBI:58349"/>
        <dbReference type="EC" id="1.1.1.25"/>
    </reaction>
</comment>
<dbReference type="GO" id="GO:0019632">
    <property type="term" value="P:shikimate metabolic process"/>
    <property type="evidence" value="ECO:0007669"/>
    <property type="project" value="InterPro"/>
</dbReference>
<evidence type="ECO:0000313" key="11">
    <source>
        <dbReference type="Proteomes" id="UP000052012"/>
    </source>
</evidence>
<dbReference type="GO" id="GO:0009423">
    <property type="term" value="P:chorismate biosynthetic process"/>
    <property type="evidence" value="ECO:0007669"/>
    <property type="project" value="UniProtKB-UniRule"/>
</dbReference>
<dbReference type="InterPro" id="IPR041121">
    <property type="entry name" value="SDH_C"/>
</dbReference>
<dbReference type="PATRIC" id="fig|1423781.4.peg.776"/>
<evidence type="ECO:0000259" key="9">
    <source>
        <dbReference type="Pfam" id="PF18317"/>
    </source>
</evidence>
<dbReference type="GO" id="GO:0009073">
    <property type="term" value="P:aromatic amino acid family biosynthetic process"/>
    <property type="evidence" value="ECO:0007669"/>
    <property type="project" value="UniProtKB-KW"/>
</dbReference>
<dbReference type="CDD" id="cd01065">
    <property type="entry name" value="NAD_bind_Shikimate_DH"/>
    <property type="match status" value="1"/>
</dbReference>
<accession>A0A0R2AL33</accession>
<dbReference type="NCBIfam" id="TIGR00507">
    <property type="entry name" value="aroE"/>
    <property type="match status" value="1"/>
</dbReference>
<keyword evidence="11" id="KW-1185">Reference proteome</keyword>
<keyword evidence="4 7" id="KW-0521">NADP</keyword>
<dbReference type="Gene3D" id="3.40.50.10860">
    <property type="entry name" value="Leucine Dehydrogenase, chain A, domain 1"/>
    <property type="match status" value="1"/>
</dbReference>
<feature type="binding site" evidence="7">
    <location>
        <begin position="159"/>
        <end position="163"/>
    </location>
    <ligand>
        <name>NADP(+)</name>
        <dbReference type="ChEBI" id="CHEBI:58349"/>
    </ligand>
</feature>
<comment type="caution">
    <text evidence="7">Lacks conserved residue(s) required for the propagation of feature annotation.</text>
</comment>
<keyword evidence="6 7" id="KW-0057">Aromatic amino acid biosynthesis</keyword>
<feature type="domain" description="SDH C-terminal" evidence="9">
    <location>
        <begin position="284"/>
        <end position="314"/>
    </location>
</feature>
<organism evidence="10 11">
    <name type="scientific">Apilactobacillus ozensis DSM 23829 = JCM 17196</name>
    <dbReference type="NCBI Taxonomy" id="1423781"/>
    <lineage>
        <taxon>Bacteria</taxon>
        <taxon>Bacillati</taxon>
        <taxon>Bacillota</taxon>
        <taxon>Bacilli</taxon>
        <taxon>Lactobacillales</taxon>
        <taxon>Lactobacillaceae</taxon>
        <taxon>Apilactobacillus</taxon>
    </lineage>
</organism>
<dbReference type="GO" id="GO:0004764">
    <property type="term" value="F:shikimate 3-dehydrogenase (NADP+) activity"/>
    <property type="evidence" value="ECO:0007669"/>
    <property type="project" value="UniProtKB-UniRule"/>
</dbReference>
<dbReference type="SUPFAM" id="SSF51735">
    <property type="entry name" value="NAD(P)-binding Rossmann-fold domains"/>
    <property type="match status" value="1"/>
</dbReference>
<dbReference type="PANTHER" id="PTHR21089:SF1">
    <property type="entry name" value="BIFUNCTIONAL 3-DEHYDROQUINATE DEHYDRATASE_SHIKIMATE DEHYDROGENASE, CHLOROPLASTIC"/>
    <property type="match status" value="1"/>
</dbReference>
<dbReference type="HAMAP" id="MF_00222">
    <property type="entry name" value="Shikimate_DH_AroE"/>
    <property type="match status" value="1"/>
</dbReference>
<dbReference type="UniPathway" id="UPA00053">
    <property type="reaction ID" value="UER00087"/>
</dbReference>
<evidence type="ECO:0000256" key="1">
    <source>
        <dbReference type="ARBA" id="ARBA00004871"/>
    </source>
</evidence>
<feature type="active site" description="Proton acceptor" evidence="7">
    <location>
        <position position="99"/>
    </location>
</feature>
<feature type="binding site" evidence="7">
    <location>
        <position position="291"/>
    </location>
    <ligand>
        <name>shikimate</name>
        <dbReference type="ChEBI" id="CHEBI:36208"/>
    </ligand>
</feature>
<feature type="binding site" evidence="7">
    <location>
        <begin position="48"/>
        <end position="50"/>
    </location>
    <ligand>
        <name>shikimate</name>
        <dbReference type="ChEBI" id="CHEBI:36208"/>
    </ligand>
</feature>
<feature type="binding site" evidence="7">
    <location>
        <position position="284"/>
    </location>
    <ligand>
        <name>NADP(+)</name>
        <dbReference type="ChEBI" id="CHEBI:58349"/>
    </ligand>
</feature>
<dbReference type="GO" id="GO:0050661">
    <property type="term" value="F:NADP binding"/>
    <property type="evidence" value="ECO:0007669"/>
    <property type="project" value="InterPro"/>
</dbReference>
<comment type="subunit">
    <text evidence="7">Homodimer.</text>
</comment>
<comment type="similarity">
    <text evidence="7">Belongs to the shikimate dehydrogenase family.</text>
</comment>
<name>A0A0R2AL33_9LACO</name>
<dbReference type="SUPFAM" id="SSF53223">
    <property type="entry name" value="Aminoacid dehydrogenase-like, N-terminal domain"/>
    <property type="match status" value="1"/>
</dbReference>
<evidence type="ECO:0000256" key="7">
    <source>
        <dbReference type="HAMAP-Rule" id="MF_00222"/>
    </source>
</evidence>
<comment type="pathway">
    <text evidence="1 7">Metabolic intermediate biosynthesis; chorismate biosynthesis; chorismate from D-erythrose 4-phosphate and phosphoenolpyruvate: step 4/7.</text>
</comment>
<dbReference type="Pfam" id="PF08501">
    <property type="entry name" value="Shikimate_dh_N"/>
    <property type="match status" value="1"/>
</dbReference>
<feature type="domain" description="Shikimate dehydrogenase substrate binding N-terminal" evidence="8">
    <location>
        <begin position="40"/>
        <end position="122"/>
    </location>
</feature>
<keyword evidence="3 7" id="KW-0028">Amino-acid biosynthesis</keyword>
<feature type="binding site" evidence="7">
    <location>
        <position position="262"/>
    </location>
    <ligand>
        <name>shikimate</name>
        <dbReference type="ChEBI" id="CHEBI:36208"/>
    </ligand>
</feature>
<dbReference type="InterPro" id="IPR022893">
    <property type="entry name" value="Shikimate_DH_fam"/>
</dbReference>
<feature type="binding site" evidence="7">
    <location>
        <position position="135"/>
    </location>
    <ligand>
        <name>shikimate</name>
        <dbReference type="ChEBI" id="CHEBI:36208"/>
    </ligand>
</feature>
<feature type="binding site" evidence="7">
    <location>
        <position position="260"/>
    </location>
    <ligand>
        <name>NADP(+)</name>
        <dbReference type="ChEBI" id="CHEBI:58349"/>
    </ligand>
</feature>
<dbReference type="AlphaFoldDB" id="A0A0R2AL33"/>
<gene>
    <name evidence="7" type="primary">aroE</name>
    <name evidence="10" type="ORF">FD06_GL000752</name>
</gene>
<dbReference type="EMBL" id="AYYQ01000036">
    <property type="protein sequence ID" value="KRM67600.1"/>
    <property type="molecule type" value="Genomic_DNA"/>
</dbReference>
<dbReference type="InterPro" id="IPR011342">
    <property type="entry name" value="Shikimate_DH"/>
</dbReference>
<dbReference type="Pfam" id="PF18317">
    <property type="entry name" value="SDH_C"/>
    <property type="match status" value="1"/>
</dbReference>
<feature type="binding site" evidence="7">
    <location>
        <position position="95"/>
    </location>
    <ligand>
        <name>shikimate</name>
        <dbReference type="ChEBI" id="CHEBI:36208"/>
    </ligand>
</feature>
<evidence type="ECO:0000313" key="10">
    <source>
        <dbReference type="EMBL" id="KRM67600.1"/>
    </source>
</evidence>
<dbReference type="PANTHER" id="PTHR21089">
    <property type="entry name" value="SHIKIMATE DEHYDROGENASE"/>
    <property type="match status" value="1"/>
</dbReference>
<evidence type="ECO:0000256" key="3">
    <source>
        <dbReference type="ARBA" id="ARBA00022605"/>
    </source>
</evidence>
<protein>
    <recommendedName>
        <fullName evidence="2 7">Shikimate dehydrogenase (NADP(+))</fullName>
        <shortName evidence="7">SDH</shortName>
        <ecNumber evidence="2 7">1.1.1.25</ecNumber>
    </recommendedName>
</protein>
<feature type="binding site" evidence="7">
    <location>
        <position position="120"/>
    </location>
    <ligand>
        <name>shikimate</name>
        <dbReference type="ChEBI" id="CHEBI:36208"/>
    </ligand>
</feature>
<reference evidence="10 11" key="1">
    <citation type="journal article" date="2015" name="Genome Announc.">
        <title>Expanding the biotechnology potential of lactobacilli through comparative genomics of 213 strains and associated genera.</title>
        <authorList>
            <person name="Sun Z."/>
            <person name="Harris H.M."/>
            <person name="McCann A."/>
            <person name="Guo C."/>
            <person name="Argimon S."/>
            <person name="Zhang W."/>
            <person name="Yang X."/>
            <person name="Jeffery I.B."/>
            <person name="Cooney J.C."/>
            <person name="Kagawa T.F."/>
            <person name="Liu W."/>
            <person name="Song Y."/>
            <person name="Salvetti E."/>
            <person name="Wrobel A."/>
            <person name="Rasinkangas P."/>
            <person name="Parkhill J."/>
            <person name="Rea M.C."/>
            <person name="O'Sullivan O."/>
            <person name="Ritari J."/>
            <person name="Douillard F.P."/>
            <person name="Paul Ross R."/>
            <person name="Yang R."/>
            <person name="Briner A.E."/>
            <person name="Felis G.E."/>
            <person name="de Vos W.M."/>
            <person name="Barrangou R."/>
            <person name="Klaenhammer T.R."/>
            <person name="Caufield P.W."/>
            <person name="Cui Y."/>
            <person name="Zhang H."/>
            <person name="O'Toole P.W."/>
        </authorList>
    </citation>
    <scope>NUCLEOTIDE SEQUENCE [LARGE SCALE GENOMIC DNA]</scope>
    <source>
        <strain evidence="10 11">DSM 23829</strain>
    </source>
</reference>
<sequence length="324" mass="35992">MRNLNIINQLDDYRLAGFFVLERNLFMNNFIDGHTILIGLMAYPIRHSMSPTMHNAAFQKLNLNFVYLAFDVDAEHLSDGVKAIRTLEMRGSNVSMPNKQKIIPYLDKLDITSELNQAVNTVVNDNGVLTGYTTDGIGFINDLKSKGHTVSDKTILVAGAGGAGTPIAIQSALDGASKVIIVNQHDQHWDNAKRNVEIINQKTNSHAELFDLSDTEKFKRSLQVCDIYCDATGVGMGKLSDVSLVNNPAWFKKDMVVFDTVYAPRETKLMKIAKQAGVKHVYNGLGMMIEQGAAAFKLWTGQDMPIDFVKQQLLEKDKAHDEAN</sequence>
<dbReference type="Proteomes" id="UP000052012">
    <property type="component" value="Unassembled WGS sequence"/>
</dbReference>
<keyword evidence="5 7" id="KW-0560">Oxidoreductase</keyword>
<evidence type="ECO:0000256" key="4">
    <source>
        <dbReference type="ARBA" id="ARBA00022857"/>
    </source>
</evidence>
<dbReference type="InterPro" id="IPR036291">
    <property type="entry name" value="NAD(P)-bd_dom_sf"/>
</dbReference>
<dbReference type="Gene3D" id="3.40.50.720">
    <property type="entry name" value="NAD(P)-binding Rossmann-like Domain"/>
    <property type="match status" value="1"/>
</dbReference>
<dbReference type="InterPro" id="IPR046346">
    <property type="entry name" value="Aminoacid_DH-like_N_sf"/>
</dbReference>
<dbReference type="GO" id="GO:0008652">
    <property type="term" value="P:amino acid biosynthetic process"/>
    <property type="evidence" value="ECO:0007669"/>
    <property type="project" value="UniProtKB-KW"/>
</dbReference>
<comment type="caution">
    <text evidence="10">The sequence shown here is derived from an EMBL/GenBank/DDBJ whole genome shotgun (WGS) entry which is preliminary data.</text>
</comment>
<dbReference type="EC" id="1.1.1.25" evidence="2 7"/>
<dbReference type="STRING" id="1423781.FD06_GL000752"/>
<evidence type="ECO:0000256" key="2">
    <source>
        <dbReference type="ARBA" id="ARBA00012962"/>
    </source>
</evidence>
<evidence type="ECO:0000256" key="6">
    <source>
        <dbReference type="ARBA" id="ARBA00023141"/>
    </source>
</evidence>
<dbReference type="InterPro" id="IPR013708">
    <property type="entry name" value="Shikimate_DH-bd_N"/>
</dbReference>
<proteinExistence type="inferred from homology"/>
<evidence type="ECO:0000256" key="5">
    <source>
        <dbReference type="ARBA" id="ARBA00023002"/>
    </source>
</evidence>
<comment type="function">
    <text evidence="7">Involved in the biosynthesis of the chorismate, which leads to the biosynthesis of aromatic amino acids. Catalyzes the reversible NADPH linked reduction of 3-dehydroshikimate (DHSA) to yield shikimate (SA).</text>
</comment>
<evidence type="ECO:0000259" key="8">
    <source>
        <dbReference type="Pfam" id="PF08501"/>
    </source>
</evidence>